<keyword evidence="1" id="KW-0378">Hydrolase</keyword>
<proteinExistence type="predicted"/>
<protein>
    <submittedName>
        <fullName evidence="1">Ubiquitin carboxyl-terminal hydrolase 15</fullName>
    </submittedName>
</protein>
<evidence type="ECO:0000313" key="1">
    <source>
        <dbReference type="EMBL" id="KAI8024407.1"/>
    </source>
</evidence>
<gene>
    <name evidence="1" type="ORF">LOK49_LG03G02209</name>
</gene>
<keyword evidence="2" id="KW-1185">Reference proteome</keyword>
<comment type="caution">
    <text evidence="1">The sequence shown here is derived from an EMBL/GenBank/DDBJ whole genome shotgun (WGS) entry which is preliminary data.</text>
</comment>
<reference evidence="1 2" key="1">
    <citation type="journal article" date="2022" name="Plant J.">
        <title>Chromosome-level genome of Camellia lanceoleosa provides a valuable resource for understanding genome evolution and self-incompatibility.</title>
        <authorList>
            <person name="Gong W."/>
            <person name="Xiao S."/>
            <person name="Wang L."/>
            <person name="Liao Z."/>
            <person name="Chang Y."/>
            <person name="Mo W."/>
            <person name="Hu G."/>
            <person name="Li W."/>
            <person name="Zhao G."/>
            <person name="Zhu H."/>
            <person name="Hu X."/>
            <person name="Ji K."/>
            <person name="Xiang X."/>
            <person name="Song Q."/>
            <person name="Yuan D."/>
            <person name="Jin S."/>
            <person name="Zhang L."/>
        </authorList>
    </citation>
    <scope>NUCLEOTIDE SEQUENCE [LARGE SCALE GENOMIC DNA]</scope>
    <source>
        <strain evidence="1">SQ_2022a</strain>
    </source>
</reference>
<dbReference type="Proteomes" id="UP001060215">
    <property type="component" value="Chromosome 6"/>
</dbReference>
<sequence length="123" mass="14107">MSTSVVDLVMVVLVQEAQCIIVMIYKVNMETYLIQELILASQTCYVQQSLRQLCVTLKETSCQMLLPYEEFVKLFQYEVYDISPRGLINCGNSCYANSVLQCLTCTRPLTIYLLRRSHSRACS</sequence>
<organism evidence="1 2">
    <name type="scientific">Camellia lanceoleosa</name>
    <dbReference type="NCBI Taxonomy" id="1840588"/>
    <lineage>
        <taxon>Eukaryota</taxon>
        <taxon>Viridiplantae</taxon>
        <taxon>Streptophyta</taxon>
        <taxon>Embryophyta</taxon>
        <taxon>Tracheophyta</taxon>
        <taxon>Spermatophyta</taxon>
        <taxon>Magnoliopsida</taxon>
        <taxon>eudicotyledons</taxon>
        <taxon>Gunneridae</taxon>
        <taxon>Pentapetalae</taxon>
        <taxon>asterids</taxon>
        <taxon>Ericales</taxon>
        <taxon>Theaceae</taxon>
        <taxon>Camellia</taxon>
    </lineage>
</organism>
<accession>A0ACC0IES8</accession>
<evidence type="ECO:0000313" key="2">
    <source>
        <dbReference type="Proteomes" id="UP001060215"/>
    </source>
</evidence>
<name>A0ACC0IES8_9ERIC</name>
<dbReference type="EMBL" id="CM045763">
    <property type="protein sequence ID" value="KAI8024407.1"/>
    <property type="molecule type" value="Genomic_DNA"/>
</dbReference>